<dbReference type="CDD" id="cd07067">
    <property type="entry name" value="HP_PGM_like"/>
    <property type="match status" value="1"/>
</dbReference>
<feature type="binding site" evidence="1">
    <location>
        <position position="58"/>
    </location>
    <ligand>
        <name>substrate</name>
    </ligand>
</feature>
<protein>
    <submittedName>
        <fullName evidence="2">Putative phosphohistidine phosphatase, SixA</fullName>
    </submittedName>
</protein>
<evidence type="ECO:0000313" key="3">
    <source>
        <dbReference type="Proteomes" id="UP000009011"/>
    </source>
</evidence>
<dbReference type="AlphaFoldDB" id="I6YVY7"/>
<dbReference type="STRING" id="1191523.MROS_1520"/>
<sequence>MKKLFLIRHAKSSWDNPGLTDMERPLNKRGERDAPFMARLIKEKGIEPDLIISSPAKRAFDTALVFASIYGKNEEDIIVEDRIYEAGMRELSLVVEDIDDRFESVFLFGHNPGLTNFANLLGSEYLDNMPTCSIVGIGLNVDSWKNIERGKGKTFLFEYPKKYF</sequence>
<dbReference type="EMBL" id="CP003557">
    <property type="protein sequence ID" value="AFN74757.1"/>
    <property type="molecule type" value="Genomic_DNA"/>
</dbReference>
<name>I6YVY7_MELRP</name>
<dbReference type="HOGENOM" id="CLU_084603_2_2_10"/>
<evidence type="ECO:0000313" key="2">
    <source>
        <dbReference type="EMBL" id="AFN74757.1"/>
    </source>
</evidence>
<dbReference type="InterPro" id="IPR013078">
    <property type="entry name" value="His_Pase_superF_clade-1"/>
</dbReference>
<keyword evidence="3" id="KW-1185">Reference proteome</keyword>
<dbReference type="SMART" id="SM00855">
    <property type="entry name" value="PGAM"/>
    <property type="match status" value="1"/>
</dbReference>
<dbReference type="RefSeq" id="WP_014856191.1">
    <property type="nucleotide sequence ID" value="NC_018178.1"/>
</dbReference>
<accession>I6YVY7</accession>
<dbReference type="Proteomes" id="UP000009011">
    <property type="component" value="Chromosome"/>
</dbReference>
<organism evidence="2 3">
    <name type="scientific">Melioribacter roseus (strain DSM 23840 / JCM 17771 / VKM B-2668 / P3M-2)</name>
    <dbReference type="NCBI Taxonomy" id="1191523"/>
    <lineage>
        <taxon>Bacteria</taxon>
        <taxon>Pseudomonadati</taxon>
        <taxon>Ignavibacteriota</taxon>
        <taxon>Ignavibacteria</taxon>
        <taxon>Ignavibacteriales</taxon>
        <taxon>Melioribacteraceae</taxon>
        <taxon>Melioribacter</taxon>
    </lineage>
</organism>
<dbReference type="KEGG" id="mro:MROS_1520"/>
<dbReference type="eggNOG" id="COG2062">
    <property type="taxonomic scope" value="Bacteria"/>
</dbReference>
<dbReference type="PANTHER" id="PTHR47623:SF1">
    <property type="entry name" value="OS09G0287300 PROTEIN"/>
    <property type="match status" value="1"/>
</dbReference>
<reference evidence="2 3" key="1">
    <citation type="journal article" date="2013" name="PLoS ONE">
        <title>Genomic analysis of Melioribacter roseus, facultatively anaerobic organotrophic bacterium representing a novel deep lineage within Bacteriodetes/Chlorobi group.</title>
        <authorList>
            <person name="Kadnikov V.V."/>
            <person name="Mardanov A.V."/>
            <person name="Podosokorskaya O.A."/>
            <person name="Gavrilov S.N."/>
            <person name="Kublanov I.V."/>
            <person name="Beletsky A.V."/>
            <person name="Bonch-Osmolovskaya E.A."/>
            <person name="Ravin N.V."/>
        </authorList>
    </citation>
    <scope>NUCLEOTIDE SEQUENCE [LARGE SCALE GENOMIC DNA]</scope>
    <source>
        <strain evidence="3">JCM 17771 / P3M-2</strain>
    </source>
</reference>
<dbReference type="OrthoDB" id="9810154at2"/>
<dbReference type="PANTHER" id="PTHR47623">
    <property type="entry name" value="OS09G0287300 PROTEIN"/>
    <property type="match status" value="1"/>
</dbReference>
<dbReference type="PATRIC" id="fig|1191523.3.peg.1612"/>
<dbReference type="SUPFAM" id="SSF53254">
    <property type="entry name" value="Phosphoglycerate mutase-like"/>
    <property type="match status" value="1"/>
</dbReference>
<gene>
    <name evidence="2" type="ordered locus">MROS_1520</name>
</gene>
<proteinExistence type="predicted"/>
<dbReference type="InterPro" id="IPR029033">
    <property type="entry name" value="His_PPase_superfam"/>
</dbReference>
<dbReference type="Pfam" id="PF00300">
    <property type="entry name" value="His_Phos_1"/>
    <property type="match status" value="1"/>
</dbReference>
<dbReference type="Gene3D" id="3.40.50.1240">
    <property type="entry name" value="Phosphoglycerate mutase-like"/>
    <property type="match status" value="1"/>
</dbReference>
<evidence type="ECO:0000256" key="1">
    <source>
        <dbReference type="PIRSR" id="PIRSR613078-2"/>
    </source>
</evidence>